<organism evidence="11 12">
    <name type="scientific">Hirundo rustica rustica</name>
    <dbReference type="NCBI Taxonomy" id="333673"/>
    <lineage>
        <taxon>Eukaryota</taxon>
        <taxon>Metazoa</taxon>
        <taxon>Chordata</taxon>
        <taxon>Craniata</taxon>
        <taxon>Vertebrata</taxon>
        <taxon>Euteleostomi</taxon>
        <taxon>Archelosauria</taxon>
        <taxon>Archosauria</taxon>
        <taxon>Dinosauria</taxon>
        <taxon>Saurischia</taxon>
        <taxon>Theropoda</taxon>
        <taxon>Coelurosauria</taxon>
        <taxon>Aves</taxon>
        <taxon>Neognathae</taxon>
        <taxon>Neoaves</taxon>
        <taxon>Telluraves</taxon>
        <taxon>Australaves</taxon>
        <taxon>Passeriformes</taxon>
        <taxon>Sylvioidea</taxon>
        <taxon>Hirundinidae</taxon>
        <taxon>Hirundo</taxon>
    </lineage>
</organism>
<keyword evidence="3 10" id="KW-0812">Transmembrane</keyword>
<name>A0A3M0KSR7_HIRRU</name>
<evidence type="ECO:0000256" key="6">
    <source>
        <dbReference type="ARBA" id="ARBA00023180"/>
    </source>
</evidence>
<dbReference type="STRING" id="333673.A0A3M0KSR7"/>
<feature type="transmembrane region" description="Helical" evidence="10">
    <location>
        <begin position="34"/>
        <end position="60"/>
    </location>
</feature>
<comment type="similarity">
    <text evidence="2">Belongs to the tetraspanin (TM4SF) family.</text>
</comment>
<dbReference type="GO" id="GO:0005886">
    <property type="term" value="C:plasma membrane"/>
    <property type="evidence" value="ECO:0007669"/>
    <property type="project" value="TreeGrafter"/>
</dbReference>
<dbReference type="AlphaFoldDB" id="A0A3M0KSR7"/>
<feature type="transmembrane region" description="Helical" evidence="10">
    <location>
        <begin position="67"/>
        <end position="91"/>
    </location>
</feature>
<comment type="function">
    <text evidence="7">Regulates the proliferation and migration of oligodendrocytes, a process essential for normal myelination and repair.</text>
</comment>
<dbReference type="PANTHER" id="PTHR19282">
    <property type="entry name" value="TETRASPANIN"/>
    <property type="match status" value="1"/>
</dbReference>
<evidence type="ECO:0000256" key="4">
    <source>
        <dbReference type="ARBA" id="ARBA00022989"/>
    </source>
</evidence>
<dbReference type="InterPro" id="IPR008952">
    <property type="entry name" value="Tetraspanin_EC2_sf"/>
</dbReference>
<evidence type="ECO:0000256" key="2">
    <source>
        <dbReference type="ARBA" id="ARBA00006840"/>
    </source>
</evidence>
<evidence type="ECO:0000256" key="1">
    <source>
        <dbReference type="ARBA" id="ARBA00004141"/>
    </source>
</evidence>
<protein>
    <recommendedName>
        <fullName evidence="9">Tetraspanin-3</fullName>
    </recommendedName>
</protein>
<dbReference type="PRINTS" id="PR00259">
    <property type="entry name" value="TMFOUR"/>
</dbReference>
<keyword evidence="6" id="KW-0325">Glycoprotein</keyword>
<dbReference type="OrthoDB" id="9993879at2759"/>
<evidence type="ECO:0000256" key="5">
    <source>
        <dbReference type="ARBA" id="ARBA00023136"/>
    </source>
</evidence>
<comment type="subcellular location">
    <subcellularLocation>
        <location evidence="1">Membrane</location>
        <topology evidence="1">Multi-pass membrane protein</topology>
    </subcellularLocation>
</comment>
<evidence type="ECO:0000256" key="3">
    <source>
        <dbReference type="ARBA" id="ARBA00022692"/>
    </source>
</evidence>
<proteinExistence type="inferred from homology"/>
<comment type="caution">
    <text evidence="11">The sequence shown here is derived from an EMBL/GenBank/DDBJ whole genome shotgun (WGS) entry which is preliminary data.</text>
</comment>
<dbReference type="SUPFAM" id="SSF48652">
    <property type="entry name" value="Tetraspanin"/>
    <property type="match status" value="1"/>
</dbReference>
<evidence type="ECO:0000256" key="9">
    <source>
        <dbReference type="ARBA" id="ARBA00072060"/>
    </source>
</evidence>
<gene>
    <name evidence="11" type="ORF">DUI87_06655</name>
</gene>
<evidence type="ECO:0000256" key="10">
    <source>
        <dbReference type="SAM" id="Phobius"/>
    </source>
</evidence>
<dbReference type="Gene3D" id="6.10.250.1370">
    <property type="match status" value="1"/>
</dbReference>
<evidence type="ECO:0000313" key="11">
    <source>
        <dbReference type="EMBL" id="RMC16328.1"/>
    </source>
</evidence>
<evidence type="ECO:0000256" key="7">
    <source>
        <dbReference type="ARBA" id="ARBA00055382"/>
    </source>
</evidence>
<evidence type="ECO:0000256" key="8">
    <source>
        <dbReference type="ARBA" id="ARBA00065266"/>
    </source>
</evidence>
<dbReference type="FunFam" id="1.10.1450.10:FF:000004">
    <property type="entry name" value="Tetraspanin"/>
    <property type="match status" value="1"/>
</dbReference>
<dbReference type="Gene3D" id="1.10.1450.10">
    <property type="entry name" value="Tetraspanin"/>
    <property type="match status" value="1"/>
</dbReference>
<comment type="subunit">
    <text evidence="8">Interacts with claudin-11/CLDN11 and integrins.</text>
</comment>
<reference evidence="11 12" key="1">
    <citation type="submission" date="2018-07" db="EMBL/GenBank/DDBJ databases">
        <title>A high quality draft genome assembly of the barn swallow (H. rustica rustica).</title>
        <authorList>
            <person name="Formenti G."/>
            <person name="Chiara M."/>
            <person name="Poveda L."/>
            <person name="Francoijs K.-J."/>
            <person name="Bonisoli-Alquati A."/>
            <person name="Canova L."/>
            <person name="Gianfranceschi L."/>
            <person name="Horner D.S."/>
            <person name="Saino N."/>
        </authorList>
    </citation>
    <scope>NUCLEOTIDE SEQUENCE [LARGE SCALE GENOMIC DNA]</scope>
    <source>
        <strain evidence="11">Chelidonia</strain>
        <tissue evidence="11">Blood</tissue>
    </source>
</reference>
<keyword evidence="4 10" id="KW-1133">Transmembrane helix</keyword>
<dbReference type="EMBL" id="QRBI01000103">
    <property type="protein sequence ID" value="RMC16328.1"/>
    <property type="molecule type" value="Genomic_DNA"/>
</dbReference>
<sequence>MLETKAAAAGLSYVGAYVINTYKSYDNFLQDKYALLPAVIIICVAVVMFIIGLIGCCATFRESRVGLGLFLAIILVIFIAEVSAFVLGFVYREKVKTDVQVTMRSVFEKYDGKSPESTVVDYLQEQLHCCGVKNYSDWTTTQWFNSTGNNSVPQSCCQQEAKNCTGHLDQPQELNTRGCAQEVESGLQSVISYAMLVILGLPSVMMKDMVSPTLEDLCTHINEKISNVKKCILLRDIGKRDQQWGLVCTSLQEGHRGAGACPGQGRELGKGLEPQERLRELGKGLEPQERLRELGKGLEPQERLRELGKGLEPQERLRELGKGLEPQERLRELGKGLEPQERLRELGKGLEPQERLRELGKGLEPQERLRELGKGLSLEKRRLRGNLVALHNSLTEGDSRGGRAVLPGNRDKRRRNGLRLGQGRLRLDIRRNFFMERVVRNWKGLEFYNSTREVVESNP</sequence>
<evidence type="ECO:0000313" key="12">
    <source>
        <dbReference type="Proteomes" id="UP000269221"/>
    </source>
</evidence>
<keyword evidence="5 10" id="KW-0472">Membrane</keyword>
<keyword evidence="12" id="KW-1185">Reference proteome</keyword>
<accession>A0A3M0KSR7</accession>
<dbReference type="PANTHER" id="PTHR19282:SF120">
    <property type="entry name" value="TETRASPANIN-36"/>
    <property type="match status" value="1"/>
</dbReference>
<dbReference type="Proteomes" id="UP000269221">
    <property type="component" value="Unassembled WGS sequence"/>
</dbReference>
<dbReference type="Pfam" id="PF00335">
    <property type="entry name" value="Tetraspanin"/>
    <property type="match status" value="1"/>
</dbReference>
<dbReference type="InterPro" id="IPR018499">
    <property type="entry name" value="Tetraspanin/Peripherin"/>
</dbReference>